<dbReference type="GO" id="GO:0035435">
    <property type="term" value="P:phosphate ion transmembrane transport"/>
    <property type="evidence" value="ECO:0007669"/>
    <property type="project" value="InterPro"/>
</dbReference>
<dbReference type="Gene3D" id="3.40.190.10">
    <property type="entry name" value="Periplasmic binding protein-like II"/>
    <property type="match status" value="2"/>
</dbReference>
<accession>A0A6J4H5U2</accession>
<gene>
    <name evidence="9" type="ORF">AVDCRST_MAG04-291</name>
</gene>
<evidence type="ECO:0000259" key="8">
    <source>
        <dbReference type="Pfam" id="PF12849"/>
    </source>
</evidence>
<dbReference type="Pfam" id="PF12849">
    <property type="entry name" value="PBP_like_2"/>
    <property type="match status" value="1"/>
</dbReference>
<dbReference type="AlphaFoldDB" id="A0A6J4H5U2"/>
<keyword evidence="5 7" id="KW-0813">Transport</keyword>
<dbReference type="InterPro" id="IPR024370">
    <property type="entry name" value="PBP_domain"/>
</dbReference>
<dbReference type="EMBL" id="CADCTL010000017">
    <property type="protein sequence ID" value="CAA9213983.1"/>
    <property type="molecule type" value="Genomic_DNA"/>
</dbReference>
<dbReference type="GO" id="GO:0043190">
    <property type="term" value="C:ATP-binding cassette (ABC) transporter complex"/>
    <property type="evidence" value="ECO:0007669"/>
    <property type="project" value="InterPro"/>
</dbReference>
<dbReference type="PANTHER" id="PTHR42996:SF1">
    <property type="entry name" value="PHOSPHATE-BINDING PROTEIN PSTS"/>
    <property type="match status" value="1"/>
</dbReference>
<evidence type="ECO:0000256" key="2">
    <source>
        <dbReference type="ARBA" id="ARBA00008725"/>
    </source>
</evidence>
<feature type="domain" description="PBP" evidence="8">
    <location>
        <begin position="27"/>
        <end position="259"/>
    </location>
</feature>
<dbReference type="NCBIfam" id="TIGR00975">
    <property type="entry name" value="3a0107s03"/>
    <property type="match status" value="1"/>
</dbReference>
<evidence type="ECO:0000256" key="4">
    <source>
        <dbReference type="ARBA" id="ARBA00021889"/>
    </source>
</evidence>
<comment type="function">
    <text evidence="1 7">Part of the ABC transporter complex PstSACB involved in phosphate import.</text>
</comment>
<evidence type="ECO:0000256" key="3">
    <source>
        <dbReference type="ARBA" id="ARBA00011529"/>
    </source>
</evidence>
<reference evidence="9" key="1">
    <citation type="submission" date="2020-02" db="EMBL/GenBank/DDBJ databases">
        <authorList>
            <person name="Meier V. D."/>
        </authorList>
    </citation>
    <scope>NUCLEOTIDE SEQUENCE</scope>
    <source>
        <strain evidence="9">AVDCRST_MAG04</strain>
    </source>
</reference>
<comment type="similarity">
    <text evidence="2 7">Belongs to the PstS family.</text>
</comment>
<evidence type="ECO:0000256" key="7">
    <source>
        <dbReference type="PIRNR" id="PIRNR002756"/>
    </source>
</evidence>
<comment type="subunit">
    <text evidence="3 7">The complex is composed of two ATP-binding proteins (PstB), two transmembrane proteins (PstC and PstA) and a solute-binding protein (PstS).</text>
</comment>
<organism evidence="9">
    <name type="scientific">uncultured Acetobacteraceae bacterium</name>
    <dbReference type="NCBI Taxonomy" id="169975"/>
    <lineage>
        <taxon>Bacteria</taxon>
        <taxon>Pseudomonadati</taxon>
        <taxon>Pseudomonadota</taxon>
        <taxon>Alphaproteobacteria</taxon>
        <taxon>Acetobacterales</taxon>
        <taxon>Acetobacteraceae</taxon>
        <taxon>environmental samples</taxon>
    </lineage>
</organism>
<sequence length="354" mass="37632">MQRRSLLLATVATAAFPFIGSRLARAQAGGVAGAGSALPRAVYQKWIELAASGTNVKVSYEQNGAAAALDQLKNRAIDFASVDYPRRPAFLREHQLIQFPTVLTPVVPFVNLPGVAEGQLRLTGELLADIFLGKIAKWDDAKIKAQNDGVKLPATAIVPVHRLEASGANMLFTTYLSRVSEAWAAGPRAGTTVQWPQGKGAGVEGLDALAAKVKGTPGAIGYGGVTTVKANGFTAVLLKNRAGEFVKADHASFAKAAEAEDWSTPGFNVDLVDEAVAGAWPILGANFALVPENPTAEKVEAARNTFKFFDWAFDHGYASAHELGYEGIPKTAIPAVETVWRRAKDPSGRPIWET</sequence>
<evidence type="ECO:0000313" key="9">
    <source>
        <dbReference type="EMBL" id="CAA9213983.1"/>
    </source>
</evidence>
<dbReference type="InterPro" id="IPR005673">
    <property type="entry name" value="ABC_phos-bd_PstS"/>
</dbReference>
<evidence type="ECO:0000256" key="6">
    <source>
        <dbReference type="ARBA" id="ARBA00022592"/>
    </source>
</evidence>
<dbReference type="CDD" id="cd13565">
    <property type="entry name" value="PBP2_PstS"/>
    <property type="match status" value="1"/>
</dbReference>
<dbReference type="SUPFAM" id="SSF53850">
    <property type="entry name" value="Periplasmic binding protein-like II"/>
    <property type="match status" value="1"/>
</dbReference>
<dbReference type="GO" id="GO:0042301">
    <property type="term" value="F:phosphate ion binding"/>
    <property type="evidence" value="ECO:0007669"/>
    <property type="project" value="InterPro"/>
</dbReference>
<evidence type="ECO:0000256" key="1">
    <source>
        <dbReference type="ARBA" id="ARBA00002841"/>
    </source>
</evidence>
<proteinExistence type="inferred from homology"/>
<dbReference type="PANTHER" id="PTHR42996">
    <property type="entry name" value="PHOSPHATE-BINDING PROTEIN PSTS"/>
    <property type="match status" value="1"/>
</dbReference>
<keyword evidence="6 7" id="KW-0592">Phosphate transport</keyword>
<dbReference type="PIRSF" id="PIRSF002756">
    <property type="entry name" value="PstS"/>
    <property type="match status" value="1"/>
</dbReference>
<protein>
    <recommendedName>
        <fullName evidence="4 7">Phosphate-binding protein PstS</fullName>
    </recommendedName>
</protein>
<name>A0A6J4H5U2_9PROT</name>
<dbReference type="InterPro" id="IPR050962">
    <property type="entry name" value="Phosphate-bind_PstS"/>
</dbReference>
<evidence type="ECO:0000256" key="5">
    <source>
        <dbReference type="ARBA" id="ARBA00022448"/>
    </source>
</evidence>